<feature type="region of interest" description="Disordered" evidence="3">
    <location>
        <begin position="2017"/>
        <end position="2291"/>
    </location>
</feature>
<feature type="region of interest" description="Disordered" evidence="3">
    <location>
        <begin position="1019"/>
        <end position="1043"/>
    </location>
</feature>
<keyword evidence="2" id="KW-0539">Nucleus</keyword>
<dbReference type="OrthoDB" id="6513151at2759"/>
<feature type="compositionally biased region" description="Basic and acidic residues" evidence="3">
    <location>
        <begin position="2397"/>
        <end position="2406"/>
    </location>
</feature>
<feature type="compositionally biased region" description="Acidic residues" evidence="3">
    <location>
        <begin position="1853"/>
        <end position="1879"/>
    </location>
</feature>
<evidence type="ECO:0000256" key="2">
    <source>
        <dbReference type="ARBA" id="ARBA00023242"/>
    </source>
</evidence>
<feature type="region of interest" description="Disordered" evidence="3">
    <location>
        <begin position="1149"/>
        <end position="1182"/>
    </location>
</feature>
<feature type="compositionally biased region" description="Basic and acidic residues" evidence="3">
    <location>
        <begin position="2045"/>
        <end position="2068"/>
    </location>
</feature>
<name>A0A6J2JEE4_BOMMA</name>
<accession>A0A6J2JEE4</accession>
<feature type="compositionally biased region" description="Basic and acidic residues" evidence="3">
    <location>
        <begin position="1414"/>
        <end position="1429"/>
    </location>
</feature>
<reference evidence="7" key="1">
    <citation type="submission" date="2025-08" db="UniProtKB">
        <authorList>
            <consortium name="RefSeq"/>
        </authorList>
    </citation>
    <scope>IDENTIFICATION</scope>
    <source>
        <tissue evidence="7">Silk gland</tissue>
    </source>
</reference>
<feature type="compositionally biased region" description="Basic and acidic residues" evidence="3">
    <location>
        <begin position="1502"/>
        <end position="1514"/>
    </location>
</feature>
<feature type="compositionally biased region" description="Basic and acidic residues" evidence="3">
    <location>
        <begin position="2022"/>
        <end position="2036"/>
    </location>
</feature>
<evidence type="ECO:0000259" key="4">
    <source>
        <dbReference type="Pfam" id="PF13934"/>
    </source>
</evidence>
<feature type="compositionally biased region" description="Polar residues" evidence="3">
    <location>
        <begin position="2183"/>
        <end position="2195"/>
    </location>
</feature>
<feature type="compositionally biased region" description="Polar residues" evidence="3">
    <location>
        <begin position="2119"/>
        <end position="2137"/>
    </location>
</feature>
<feature type="compositionally biased region" description="Basic and acidic residues" evidence="3">
    <location>
        <begin position="1953"/>
        <end position="1972"/>
    </location>
</feature>
<evidence type="ECO:0000259" key="5">
    <source>
        <dbReference type="Pfam" id="PF16687"/>
    </source>
</evidence>
<dbReference type="Pfam" id="PF13934">
    <property type="entry name" value="ELYS"/>
    <property type="match status" value="1"/>
</dbReference>
<proteinExistence type="predicted"/>
<feature type="compositionally biased region" description="Polar residues" evidence="3">
    <location>
        <begin position="2357"/>
        <end position="2372"/>
    </location>
</feature>
<dbReference type="GeneID" id="114241289"/>
<feature type="compositionally biased region" description="Polar residues" evidence="3">
    <location>
        <begin position="2431"/>
        <end position="2440"/>
    </location>
</feature>
<feature type="domain" description="ELYS-like" evidence="4">
    <location>
        <begin position="745"/>
        <end position="991"/>
    </location>
</feature>
<dbReference type="Proteomes" id="UP000504629">
    <property type="component" value="Unplaced"/>
</dbReference>
<gene>
    <name evidence="7" type="primary">LOC114241289</name>
</gene>
<dbReference type="PANTHER" id="PTHR21583:SF8">
    <property type="entry name" value="PROTEIN ELYS"/>
    <property type="match status" value="1"/>
</dbReference>
<evidence type="ECO:0000256" key="3">
    <source>
        <dbReference type="SAM" id="MobiDB-lite"/>
    </source>
</evidence>
<dbReference type="InterPro" id="IPR052620">
    <property type="entry name" value="ELYS/MEL-28_NucAsmblyFactor"/>
</dbReference>
<organism evidence="6 7">
    <name type="scientific">Bombyx mandarina</name>
    <name type="common">Wild silk moth</name>
    <name type="synonym">Wild silkworm</name>
    <dbReference type="NCBI Taxonomy" id="7092"/>
    <lineage>
        <taxon>Eukaryota</taxon>
        <taxon>Metazoa</taxon>
        <taxon>Ecdysozoa</taxon>
        <taxon>Arthropoda</taxon>
        <taxon>Hexapoda</taxon>
        <taxon>Insecta</taxon>
        <taxon>Pterygota</taxon>
        <taxon>Neoptera</taxon>
        <taxon>Endopterygota</taxon>
        <taxon>Lepidoptera</taxon>
        <taxon>Glossata</taxon>
        <taxon>Ditrysia</taxon>
        <taxon>Bombycoidea</taxon>
        <taxon>Bombycidae</taxon>
        <taxon>Bombycinae</taxon>
        <taxon>Bombyx</taxon>
    </lineage>
</organism>
<feature type="region of interest" description="Disordered" evidence="3">
    <location>
        <begin position="1414"/>
        <end position="1613"/>
    </location>
</feature>
<feature type="compositionally biased region" description="Basic and acidic residues" evidence="3">
    <location>
        <begin position="2196"/>
        <end position="2205"/>
    </location>
</feature>
<feature type="compositionally biased region" description="Basic and acidic residues" evidence="3">
    <location>
        <begin position="2148"/>
        <end position="2166"/>
    </location>
</feature>
<dbReference type="Pfam" id="PF16687">
    <property type="entry name" value="ELYS-bb"/>
    <property type="match status" value="1"/>
</dbReference>
<evidence type="ECO:0000313" key="7">
    <source>
        <dbReference type="RefSeq" id="XP_028027870.1"/>
    </source>
</evidence>
<dbReference type="RefSeq" id="XP_028027870.1">
    <property type="nucleotide sequence ID" value="XM_028172069.1"/>
</dbReference>
<feature type="region of interest" description="Disordered" evidence="3">
    <location>
        <begin position="2356"/>
        <end position="2451"/>
    </location>
</feature>
<feature type="region of interest" description="Disordered" evidence="3">
    <location>
        <begin position="1849"/>
        <end position="1987"/>
    </location>
</feature>
<protein>
    <submittedName>
        <fullName evidence="7">Protein ELYS isoform X2</fullName>
    </submittedName>
</protein>
<dbReference type="CTD" id="32971"/>
<evidence type="ECO:0000256" key="1">
    <source>
        <dbReference type="ARBA" id="ARBA00004123"/>
    </source>
</evidence>
<feature type="domain" description="ELYS beta-propeller" evidence="5">
    <location>
        <begin position="243"/>
        <end position="451"/>
    </location>
</feature>
<feature type="compositionally biased region" description="Basic and acidic residues" evidence="3">
    <location>
        <begin position="1527"/>
        <end position="1549"/>
    </location>
</feature>
<evidence type="ECO:0000313" key="6">
    <source>
        <dbReference type="Proteomes" id="UP000504629"/>
    </source>
</evidence>
<sequence length="2451" mass="273169">MQKLQDSVFSIIKTTNLSPAVFSFLQPKEEFEDNTPLGGILKDTKHGWLALGPKFCVVDLRTGLKVAARTFGHKSKNSQISVKCVVELPRPLSENSKQLVISLQCDDMGLICFFHINGSQILRCIQTEVVITQLSVCDALPDGVLSCFDGIIMAGTKNGAIVAIDLNRDSLRQALKDTSEGYEHLIRDELRPVNLSFLPYKEIHDIDEQRELALENDDHLSILLNENSLIDGQFMFRNPDGTVQMKAKKDHIRVTVLQYLPQLASLAVGYNFGAFQIWNMMTLDLEFTSQVKLNIDCLPVTHFGFQEPCDDPRAFCYLWVVYSVIDKFEEEEFPLAVMYSLTYQGKRMLSDTKCLYQDFSSAAIRFELKLCGEENSLLLGGKCVSCHTYSVNSMLGAEGEDSMLNICQLVWECWGENPNSSLQYGMLLFDLDQWYKDQMPETYSLESNAFMSVIWCPELSAGGSTMLDVRLDPHSVAVYCHATRLEEHFYPNSLQYNCVSLNTSESSVLGTVGIQRQLLSALEAAGPAALLHPAPRATAARAAGLAPLFAPTPAPAPTPDEQRKFLLSVALEARLCRFLKRCAHDWATGSHAGVGCTLSFMIDWCWSRALELKENAKEITSPLFTSFSLPDRNSVRNLEHCVQQLTQLTSLLDAILTKCCNLIVPDALSEIEEKYKGIGTVSLYFQVVQWFLRVGLLPERLDAYEALPYPAEQLHAIYAKRRLKLNRLQDNASHELGAQASCSLLYIDQLIEQEFAGDRIHQMWMKGGSESGGVYPPPSLYALLRLYLLPDIADEHKHSLVLYLLLDYCMVYDDVRYEGVIRRLMQFPTMFGLSNTAIKATQAFWHLDHRDFDFALDQLQCLTGNTLSEWQHHVVLSSLLAQNKTQAALQYLHVRKPAPIQMKNGDFKIHDQDKLEDWQSCCSLYLARGLVFEALDVVRMCVQSATTAEHKKRVLDFFFRGCHHTGNLAKLLQAALQEFEEEVFIKYLENCNESQTSDILIMYYLQHARYLEAEQYNNKLKQSKPRPRDMSTSVESLQDAGEGDAPRDVIVSVLCSSLPRVARTVARDLQQHNFDTTKVFVPRPMSVFVQAASQKNTCTYKSSFIQSSIENASETWVSKPRMRRGIKRALNVEDTPFICTPKLIKTRRVYSDEAETQGTPPKRPKFDPTYSPKTPKSNKKVEKLSSEMASLLDIPEMPSPDYKPYSRMDAGTPHSILKMRRNDVTDAPSPVDSRYLGESEDEALETASNHTHCSDSANKYLRFAMPSESAWASPPISEDIPETNEKVRSSVIREIEMDVSNDSYVTSASRPTIETYQPASNINISTKKDAVKSVKSYKDNVKARRSLSISVNSSLSDDPNTSIESIADIPITLINPRYTGERRQSRRASTEADEQGNIEDVRAKEMEALRRRARADEHAEWERDVRAKETGVSIPATPRGRRGIRSVSDGSTPKSNVSIPGTPERYDSPIATPLRSRVTRSRSRTPELSPRTSPLAPIPEQPKQEIESDPHPERTTLSVPRNRSRSKTPDKIERTIRDSPKLEPIRESPIKSSNTESSSSSPRTRSLRSRSRTPEVESLPEQNPAEVTPSRPLRSVVHSKTPEKMSPRTSLLSRKKPLSRMVLEANTFKTQQTEQTEDQEPASAIECTPMKSNKKVSNLMDVTLSPIVNKSVLHSSNDSVSELHKEDTDKTDIGMKTLPAFTTIHEVCAKSVLCSYESSTMETSELIEIKQTVENIDRSIDNLKSLPAFTTLNNTEGGRSVLQSFESSVEASSANESKDQPNTFSAFSKMIESDFERSVLHSFRSSVDDKREASSLITNDSDVDKADEVRNDAIQTEKEKIVEIEREIHEIEGDMSGDDSESDEEIIEAEEAEGEDDSSESSSSSSTSSEDEADVISIQDTDSEDSNRKVDEQQKQETENVQVQAGIVEETPSNNAGPPGQLSLLTDDASGVESDRSDIQLNYSDEKVTEDKDTVDEGANKVSEPQAPIQVHVVVEKVASADDLMGSKKIESENVVLNEILPKTDDNKDENAKADTTDSGTNKQVDSELKDNAPEIVVSEDKELEKTDTATATEETVKGRRTRKRATSTASNQSMDEPKTPATRKRINSNASLAEELTTPETADVTPSSRRAKTPTSAEVRRIVTRRISKEMGEKLEERSLEELTPKRRATRSRSKNIDDNESVASESSFVSNKSKASEDLDRAGQGRRTRKSVVATKPELSVIPEAAVEESKEGSAIIDELSKSRRMTRGQQAVLSTLLEKRPAPRAKRRSSAAASSSDDEPPSAFDVQPMDRISLLNKIDYEGIPDDAELQSDISPTSVASEAAKFRRKNMTRAASESKLMPKPAKIGRRISVDIDNNSELGSPVASVSGSPARGRRASFARACEALLTPKGRRASTDVKKGDESPEASPAPSEGEAVAASRRPRRASTHSNTSATKTETSKRSKRQQN</sequence>
<keyword evidence="6" id="KW-1185">Reference proteome</keyword>
<comment type="subcellular location">
    <subcellularLocation>
        <location evidence="1">Nucleus</location>
    </subcellularLocation>
</comment>
<feature type="region of interest" description="Disordered" evidence="3">
    <location>
        <begin position="1378"/>
        <end position="1400"/>
    </location>
</feature>
<dbReference type="InterPro" id="IPR032040">
    <property type="entry name" value="ELYS-bb"/>
</dbReference>
<dbReference type="InterPro" id="IPR025151">
    <property type="entry name" value="ELYS_dom"/>
</dbReference>
<feature type="compositionally biased region" description="Basic and acidic residues" evidence="3">
    <location>
        <begin position="1905"/>
        <end position="1918"/>
    </location>
</feature>
<dbReference type="GO" id="GO:0005634">
    <property type="term" value="C:nucleus"/>
    <property type="evidence" value="ECO:0007669"/>
    <property type="project" value="UniProtKB-SubCell"/>
</dbReference>
<dbReference type="PANTHER" id="PTHR21583">
    <property type="entry name" value="ELYS PROTEIN"/>
    <property type="match status" value="1"/>
</dbReference>
<feature type="compositionally biased region" description="Polar residues" evidence="3">
    <location>
        <begin position="1448"/>
        <end position="1459"/>
    </location>
</feature>
<feature type="compositionally biased region" description="Low complexity" evidence="3">
    <location>
        <begin position="1550"/>
        <end position="1564"/>
    </location>
</feature>